<feature type="region of interest" description="Disordered" evidence="1">
    <location>
        <begin position="65"/>
        <end position="103"/>
    </location>
</feature>
<evidence type="ECO:0000313" key="3">
    <source>
        <dbReference type="Proteomes" id="UP000001058"/>
    </source>
</evidence>
<dbReference type="STRING" id="3068.D8UKC3"/>
<feature type="region of interest" description="Disordered" evidence="1">
    <location>
        <begin position="818"/>
        <end position="837"/>
    </location>
</feature>
<feature type="compositionally biased region" description="Low complexity" evidence="1">
    <location>
        <begin position="534"/>
        <end position="555"/>
    </location>
</feature>
<feature type="compositionally biased region" description="Low complexity" evidence="1">
    <location>
        <begin position="578"/>
        <end position="591"/>
    </location>
</feature>
<evidence type="ECO:0000256" key="1">
    <source>
        <dbReference type="SAM" id="MobiDB-lite"/>
    </source>
</evidence>
<dbReference type="RefSeq" id="XP_002959111.1">
    <property type="nucleotide sequence ID" value="XM_002959065.1"/>
</dbReference>
<feature type="compositionally biased region" description="Low complexity" evidence="1">
    <location>
        <begin position="971"/>
        <end position="983"/>
    </location>
</feature>
<feature type="region of interest" description="Disordered" evidence="1">
    <location>
        <begin position="533"/>
        <end position="555"/>
    </location>
</feature>
<dbReference type="GeneID" id="9625926"/>
<dbReference type="InterPro" id="IPR046347">
    <property type="entry name" value="bZIP_sf"/>
</dbReference>
<feature type="compositionally biased region" description="Basic and acidic residues" evidence="1">
    <location>
        <begin position="216"/>
        <end position="232"/>
    </location>
</feature>
<dbReference type="AlphaFoldDB" id="D8UKC3"/>
<protein>
    <recommendedName>
        <fullName evidence="4">BZIP domain-containing protein</fullName>
    </recommendedName>
</protein>
<evidence type="ECO:0000313" key="2">
    <source>
        <dbReference type="EMBL" id="EFJ39839.1"/>
    </source>
</evidence>
<reference evidence="2 3" key="1">
    <citation type="journal article" date="2010" name="Science">
        <title>Genomic analysis of organismal complexity in the multicellular green alga Volvox carteri.</title>
        <authorList>
            <person name="Prochnik S.E."/>
            <person name="Umen J."/>
            <person name="Nedelcu A.M."/>
            <person name="Hallmann A."/>
            <person name="Miller S.M."/>
            <person name="Nishii I."/>
            <person name="Ferris P."/>
            <person name="Kuo A."/>
            <person name="Mitros T."/>
            <person name="Fritz-Laylin L.K."/>
            <person name="Hellsten U."/>
            <person name="Chapman J."/>
            <person name="Simakov O."/>
            <person name="Rensing S.A."/>
            <person name="Terry A."/>
            <person name="Pangilinan J."/>
            <person name="Kapitonov V."/>
            <person name="Jurka J."/>
            <person name="Salamov A."/>
            <person name="Shapiro H."/>
            <person name="Schmutz J."/>
            <person name="Grimwood J."/>
            <person name="Lindquist E."/>
            <person name="Lucas S."/>
            <person name="Grigoriev I.V."/>
            <person name="Schmitt R."/>
            <person name="Kirk D."/>
            <person name="Rokhsar D.S."/>
        </authorList>
    </citation>
    <scope>NUCLEOTIDE SEQUENCE [LARGE SCALE GENOMIC DNA]</scope>
    <source>
        <strain evidence="3">f. Nagariensis / Eve</strain>
    </source>
</reference>
<feature type="region of interest" description="Disordered" evidence="1">
    <location>
        <begin position="898"/>
        <end position="1010"/>
    </location>
</feature>
<feature type="compositionally biased region" description="Low complexity" evidence="1">
    <location>
        <begin position="901"/>
        <end position="932"/>
    </location>
</feature>
<feature type="compositionally biased region" description="Gly residues" evidence="1">
    <location>
        <begin position="592"/>
        <end position="603"/>
    </location>
</feature>
<dbReference type="KEGG" id="vcn:VOLCADRAFT_100500"/>
<organism evidence="3">
    <name type="scientific">Volvox carteri f. nagariensis</name>
    <dbReference type="NCBI Taxonomy" id="3068"/>
    <lineage>
        <taxon>Eukaryota</taxon>
        <taxon>Viridiplantae</taxon>
        <taxon>Chlorophyta</taxon>
        <taxon>core chlorophytes</taxon>
        <taxon>Chlorophyceae</taxon>
        <taxon>CS clade</taxon>
        <taxon>Chlamydomonadales</taxon>
        <taxon>Volvocaceae</taxon>
        <taxon>Volvox</taxon>
    </lineage>
</organism>
<feature type="compositionally biased region" description="Basic and acidic residues" evidence="1">
    <location>
        <begin position="958"/>
        <end position="970"/>
    </location>
</feature>
<gene>
    <name evidence="2" type="ORF">VOLCADRAFT_100500</name>
</gene>
<dbReference type="CDD" id="cd14688">
    <property type="entry name" value="bZIP_YAP"/>
    <property type="match status" value="1"/>
</dbReference>
<sequence length="1010" mass="106662">MLRIMATGAILTDILPLQSPATVCLRSCVVGMLYAGLRAHAKERFLHRALPLPRQLSHQRQLPLLPLPTPPLRGLPARPRQPIRLKHPPPAAAAAARPPRPMPQYRLQGHLAPELPYRQALPPRPQLARAPMSDPPVPHNPDQVSQLLIQHATARGPLPLLPQQRHMAVKKAQRQVHGRPFDSRMPQWSVPYNREEFVVEPEEVSYSRYSIVQHDQGFERASRETESDRMPRSSDAAAIAAAAAAATAAVAAASPFPGGHDQRKSGSGNGYLTECNGYHYGSRGDGDDGGTGGACTEYMYVMQHRRLAARHLRPSPFKGFISAVGDGGFEGNRSSLPKRCTPWQPRLHDHTGQPGLHDPGGTDAAATAALQGRSSLGPLLGRFSGPMVSAVRSGLDGALGEEEEAEPRPRGRAGLAVATFPAAAPVGPGAVMGFCSDARYGAAHRGKIWHGVGARYDDAGHGAFMPYNDATVYDDTDISLVQGGHSRSCNVRNGVIRRRKPFDPPLFQATAYGSRAEYVNGIPYEQITSVPSWDAQPAAEQQDAPAAAPLSSPAAPSLACRPTPCTVPLPAMAAAVPTPARASSPSGSFRRSGGGDSGGGSGTAGAAADAAAAAAAGVEPTASAGLMGSEVSLPPDCGAGWLTQLVAISPRTTAQLITACTGTMPGSTNTAVVTGNGTATCTSISTGIDGSQSAWRGGSLATAAARPAWAPEQPSATAGAVSSCDAGGSVGGAGGAGGGSGAAAKGDIPFTIDEATGRQLLAERFRSRPGRVPKAMTQLGPIAAIAKDAANGRLQLSDDELTQLVAAIEAKLAKAATEQKEDSRARNRVAQQMHRNRQKERIQQLEAKVSEQVVLIAQLVCIVQDLQEQMRQLCDRQGKAWQEFPGLSELLEAAQSQLLSPPAQQHQQPDQLQWKRQQQAPATAAKPTGPRPLSAQRPAACSEQRKRVQKPQQAQQAQHEEKEEVKERKQQSSQKQIQSQVVQPHEQAGRVQTPLEQRPSAQGRGHDGNG</sequence>
<feature type="region of interest" description="Disordered" evidence="1">
    <location>
        <begin position="578"/>
        <end position="605"/>
    </location>
</feature>
<dbReference type="OrthoDB" id="551913at2759"/>
<accession>D8UKC3</accession>
<dbReference type="Gene3D" id="1.20.5.170">
    <property type="match status" value="1"/>
</dbReference>
<dbReference type="EMBL" id="GL378442">
    <property type="protein sequence ID" value="EFJ39839.1"/>
    <property type="molecule type" value="Genomic_DNA"/>
</dbReference>
<feature type="region of interest" description="Disordered" evidence="1">
    <location>
        <begin position="216"/>
        <end position="235"/>
    </location>
</feature>
<name>D8UKC3_VOLCA</name>
<dbReference type="InParanoid" id="D8UKC3"/>
<proteinExistence type="predicted"/>
<dbReference type="SUPFAM" id="SSF57959">
    <property type="entry name" value="Leucine zipper domain"/>
    <property type="match status" value="1"/>
</dbReference>
<dbReference type="Proteomes" id="UP000001058">
    <property type="component" value="Unassembled WGS sequence"/>
</dbReference>
<evidence type="ECO:0008006" key="4">
    <source>
        <dbReference type="Google" id="ProtNLM"/>
    </source>
</evidence>
<dbReference type="GO" id="GO:0003700">
    <property type="term" value="F:DNA-binding transcription factor activity"/>
    <property type="evidence" value="ECO:0007669"/>
    <property type="project" value="InterPro"/>
</dbReference>
<keyword evidence="3" id="KW-1185">Reference proteome</keyword>